<dbReference type="OrthoDB" id="773760at2759"/>
<dbReference type="PANTHER" id="PTHR46413:SF13">
    <property type="entry name" value="HEAVY METAL-ASSOCIATED ISOPRENYLATED PLANT PROTEIN 1"/>
    <property type="match status" value="1"/>
</dbReference>
<dbReference type="SUPFAM" id="SSF55008">
    <property type="entry name" value="HMA, heavy metal-associated domain"/>
    <property type="match status" value="2"/>
</dbReference>
<organism evidence="2 3">
    <name type="scientific">Microthlaspi erraticum</name>
    <dbReference type="NCBI Taxonomy" id="1685480"/>
    <lineage>
        <taxon>Eukaryota</taxon>
        <taxon>Viridiplantae</taxon>
        <taxon>Streptophyta</taxon>
        <taxon>Embryophyta</taxon>
        <taxon>Tracheophyta</taxon>
        <taxon>Spermatophyta</taxon>
        <taxon>Magnoliopsida</taxon>
        <taxon>eudicotyledons</taxon>
        <taxon>Gunneridae</taxon>
        <taxon>Pentapetalae</taxon>
        <taxon>rosids</taxon>
        <taxon>malvids</taxon>
        <taxon>Brassicales</taxon>
        <taxon>Brassicaceae</taxon>
        <taxon>Coluteocarpeae</taxon>
        <taxon>Microthlaspi</taxon>
    </lineage>
</organism>
<dbReference type="Pfam" id="PF00403">
    <property type="entry name" value="HMA"/>
    <property type="match status" value="2"/>
</dbReference>
<dbReference type="Gene3D" id="3.30.70.100">
    <property type="match status" value="2"/>
</dbReference>
<evidence type="ECO:0000313" key="2">
    <source>
        <dbReference type="EMBL" id="CAA7039081.1"/>
    </source>
</evidence>
<keyword evidence="3" id="KW-1185">Reference proteome</keyword>
<dbReference type="Proteomes" id="UP000467841">
    <property type="component" value="Unassembled WGS sequence"/>
</dbReference>
<reference evidence="2" key="1">
    <citation type="submission" date="2020-01" db="EMBL/GenBank/DDBJ databases">
        <authorList>
            <person name="Mishra B."/>
        </authorList>
    </citation>
    <scope>NUCLEOTIDE SEQUENCE [LARGE SCALE GENOMIC DNA]</scope>
</reference>
<evidence type="ECO:0000259" key="1">
    <source>
        <dbReference type="PROSITE" id="PS50846"/>
    </source>
</evidence>
<feature type="domain" description="HMA" evidence="1">
    <location>
        <begin position="115"/>
        <end position="182"/>
    </location>
</feature>
<dbReference type="EMBL" id="CACVBM020001206">
    <property type="protein sequence ID" value="CAA7039081.1"/>
    <property type="molecule type" value="Genomic_DNA"/>
</dbReference>
<dbReference type="AlphaFoldDB" id="A0A6D2JJ31"/>
<evidence type="ECO:0000313" key="3">
    <source>
        <dbReference type="Proteomes" id="UP000467841"/>
    </source>
</evidence>
<dbReference type="InterPro" id="IPR044594">
    <property type="entry name" value="HIPP01/3/5/6"/>
</dbReference>
<dbReference type="InterPro" id="IPR006121">
    <property type="entry name" value="HMA_dom"/>
</dbReference>
<gene>
    <name evidence="2" type="ORF">MERR_LOCUS26316</name>
</gene>
<feature type="domain" description="HMA" evidence="1">
    <location>
        <begin position="23"/>
        <end position="90"/>
    </location>
</feature>
<accession>A0A6D2JJ31</accession>
<dbReference type="InterPro" id="IPR036163">
    <property type="entry name" value="HMA_dom_sf"/>
</dbReference>
<name>A0A6D2JJ31_9BRAS</name>
<proteinExistence type="predicted"/>
<protein>
    <recommendedName>
        <fullName evidence="1">HMA domain-containing protein</fullName>
    </recommendedName>
</protein>
<sequence>MESNVVCECDGDAETKKGKNTSPVTVVLKVDMHCDGCVARILKSARGLKGVETVRADPVTRKLTLIGFMDPVKTTEKLQSKSKKTIELISPKPKKEAKVNNDAKADNKNVTMVAVTTVILKLNCTCDGCVKRIQKTVSKTKGVYQVKMDKEKQTLTVTGTMEVKSVTENLKRKLKKTVKVLPEKKNKKKENEEGITKVGSPGLPPGYGFTPGFGPYGCIGGPMSEFFSEENPNVCCVM</sequence>
<comment type="caution">
    <text evidence="2">The sequence shown here is derived from an EMBL/GenBank/DDBJ whole genome shotgun (WGS) entry which is preliminary data.</text>
</comment>
<dbReference type="GO" id="GO:0046872">
    <property type="term" value="F:metal ion binding"/>
    <property type="evidence" value="ECO:0007669"/>
    <property type="project" value="InterPro"/>
</dbReference>
<dbReference type="PANTHER" id="PTHR46413">
    <property type="entry name" value="HEAVY METAL-ASSOCIATED ISOPRENYLATED PLANT PROTEIN 6"/>
    <property type="match status" value="1"/>
</dbReference>
<dbReference type="CDD" id="cd00371">
    <property type="entry name" value="HMA"/>
    <property type="match status" value="2"/>
</dbReference>
<dbReference type="PROSITE" id="PS50846">
    <property type="entry name" value="HMA_2"/>
    <property type="match status" value="2"/>
</dbReference>